<dbReference type="SUPFAM" id="SSF50475">
    <property type="entry name" value="FMN-binding split barrel"/>
    <property type="match status" value="1"/>
</dbReference>
<feature type="domain" description="Flavin reductase like" evidence="3">
    <location>
        <begin position="35"/>
        <end position="181"/>
    </location>
</feature>
<dbReference type="InterPro" id="IPR012349">
    <property type="entry name" value="Split_barrel_FMN-bd"/>
</dbReference>
<dbReference type="EMBL" id="QLTA01000010">
    <property type="protein sequence ID" value="RAR84737.1"/>
    <property type="molecule type" value="Genomic_DNA"/>
</dbReference>
<sequence length="190" mass="19792">MSASACLAPAPAPAADVRPDWGSVDLQPRTLRNLLGAYPTGVAIVTTRAPDGRPVGLTINSFASLSLDPPLVLWSLVNHSPSLAVFRDCAHFAIHVLPREHEALARRFANPAVPDKFAEVAMEDVPEGVPVLAGAVTTLVCANDSGHSRHAGDHLLLVGRVVRTASAPGVPLVFHAGRFTSLDGAPQPGA</sequence>
<dbReference type="PANTHER" id="PTHR30466">
    <property type="entry name" value="FLAVIN REDUCTASE"/>
    <property type="match status" value="1"/>
</dbReference>
<evidence type="ECO:0000259" key="3">
    <source>
        <dbReference type="SMART" id="SM00903"/>
    </source>
</evidence>
<dbReference type="GO" id="GO:0010181">
    <property type="term" value="F:FMN binding"/>
    <property type="evidence" value="ECO:0007669"/>
    <property type="project" value="InterPro"/>
</dbReference>
<dbReference type="AlphaFoldDB" id="A0A328ZPI9"/>
<comment type="caution">
    <text evidence="4">The sequence shown here is derived from an EMBL/GenBank/DDBJ whole genome shotgun (WGS) entry which is preliminary data.</text>
</comment>
<organism evidence="4 5">
    <name type="scientific">Paracidovorax anthurii</name>
    <dbReference type="NCBI Taxonomy" id="78229"/>
    <lineage>
        <taxon>Bacteria</taxon>
        <taxon>Pseudomonadati</taxon>
        <taxon>Pseudomonadota</taxon>
        <taxon>Betaproteobacteria</taxon>
        <taxon>Burkholderiales</taxon>
        <taxon>Comamonadaceae</taxon>
        <taxon>Paracidovorax</taxon>
    </lineage>
</organism>
<dbReference type="Pfam" id="PF01613">
    <property type="entry name" value="Flavin_Reduct"/>
    <property type="match status" value="1"/>
</dbReference>
<dbReference type="Proteomes" id="UP000248856">
    <property type="component" value="Unassembled WGS sequence"/>
</dbReference>
<dbReference type="InterPro" id="IPR002563">
    <property type="entry name" value="Flavin_Rdtase-like_dom"/>
</dbReference>
<evidence type="ECO:0000313" key="4">
    <source>
        <dbReference type="EMBL" id="RAR84737.1"/>
    </source>
</evidence>
<evidence type="ECO:0000256" key="2">
    <source>
        <dbReference type="ARBA" id="ARBA00023002"/>
    </source>
</evidence>
<keyword evidence="5" id="KW-1185">Reference proteome</keyword>
<evidence type="ECO:0000256" key="1">
    <source>
        <dbReference type="ARBA" id="ARBA00008898"/>
    </source>
</evidence>
<dbReference type="RefSeq" id="WP_111876654.1">
    <property type="nucleotide sequence ID" value="NZ_CBCSGC010000003.1"/>
</dbReference>
<evidence type="ECO:0000313" key="5">
    <source>
        <dbReference type="Proteomes" id="UP000248856"/>
    </source>
</evidence>
<accession>A0A328ZPI9</accession>
<dbReference type="GO" id="GO:0042602">
    <property type="term" value="F:riboflavin reductase (NADPH) activity"/>
    <property type="evidence" value="ECO:0007669"/>
    <property type="project" value="TreeGrafter"/>
</dbReference>
<dbReference type="Gene3D" id="2.30.110.10">
    <property type="entry name" value="Electron Transport, Fmn-binding Protein, Chain A"/>
    <property type="match status" value="1"/>
</dbReference>
<reference evidence="4 5" key="1">
    <citation type="submission" date="2018-06" db="EMBL/GenBank/DDBJ databases">
        <title>Genomic Encyclopedia of Archaeal and Bacterial Type Strains, Phase II (KMG-II): from individual species to whole genera.</title>
        <authorList>
            <person name="Goeker M."/>
        </authorList>
    </citation>
    <scope>NUCLEOTIDE SEQUENCE [LARGE SCALE GENOMIC DNA]</scope>
    <source>
        <strain evidence="4 5">CFPB 3232</strain>
    </source>
</reference>
<name>A0A328ZPI9_9BURK</name>
<comment type="similarity">
    <text evidence="1">Belongs to the non-flavoprotein flavin reductase family.</text>
</comment>
<dbReference type="InterPro" id="IPR050268">
    <property type="entry name" value="NADH-dep_flavin_reductase"/>
</dbReference>
<proteinExistence type="inferred from homology"/>
<dbReference type="SMART" id="SM00903">
    <property type="entry name" value="Flavin_Reduct"/>
    <property type="match status" value="1"/>
</dbReference>
<dbReference type="OrthoDB" id="9792858at2"/>
<keyword evidence="2" id="KW-0560">Oxidoreductase</keyword>
<protein>
    <submittedName>
        <fullName evidence="4">Flavin reductase (DIM6/NTAB) family NADH-FMN oxidoreductase RutF</fullName>
    </submittedName>
</protein>
<gene>
    <name evidence="4" type="ORF">AX018_101089</name>
</gene>
<dbReference type="PANTHER" id="PTHR30466:SF11">
    <property type="entry name" value="FLAVIN-DEPENDENT MONOOXYGENASE, REDUCTASE SUBUNIT HSAB"/>
    <property type="match status" value="1"/>
</dbReference>